<dbReference type="SUPFAM" id="SSF56784">
    <property type="entry name" value="HAD-like"/>
    <property type="match status" value="1"/>
</dbReference>
<dbReference type="Pfam" id="PF00403">
    <property type="entry name" value="HMA"/>
    <property type="match status" value="1"/>
</dbReference>
<dbReference type="InterPro" id="IPR044492">
    <property type="entry name" value="P_typ_ATPase_HD_dom"/>
</dbReference>
<dbReference type="InterPro" id="IPR023298">
    <property type="entry name" value="ATPase_P-typ_TM_dom_sf"/>
</dbReference>
<dbReference type="FunFam" id="3.30.70.100:FF:000005">
    <property type="entry name" value="Copper-exporting P-type ATPase A"/>
    <property type="match status" value="1"/>
</dbReference>
<comment type="subcellular location">
    <subcellularLocation>
        <location evidence="1">Cell membrane</location>
        <topology evidence="1">Multi-pass membrane protein</topology>
    </subcellularLocation>
</comment>
<feature type="transmembrane region" description="Helical" evidence="12">
    <location>
        <begin position="62"/>
        <end position="79"/>
    </location>
</feature>
<accession>A0AAU7V750</accession>
<dbReference type="Pfam" id="PF00702">
    <property type="entry name" value="Hydrolase"/>
    <property type="match status" value="2"/>
</dbReference>
<feature type="transmembrane region" description="Helical" evidence="12">
    <location>
        <begin position="758"/>
        <end position="775"/>
    </location>
</feature>
<feature type="transmembrane region" description="Helical" evidence="12">
    <location>
        <begin position="144"/>
        <end position="162"/>
    </location>
</feature>
<keyword evidence="3 12" id="KW-0812">Transmembrane</keyword>
<keyword evidence="7" id="KW-1278">Translocase</keyword>
<dbReference type="NCBIfam" id="TIGR01494">
    <property type="entry name" value="ATPase_P-type"/>
    <property type="match status" value="2"/>
</dbReference>
<keyword evidence="4 12" id="KW-0479">Metal-binding</keyword>
<sequence>MTLPNEFDSTPTVHPDSHHGTEVGEDAHRRARSLRTRFLLTLPLGVVIMALSMVPAWQFPGWQWVVGVLALPVVTWGAWPFHSAALRAARHGSTTMDTLVSLGVIASSLWSYWALLLGGAGEIGMHMSMSLIPRASVHGAHPELYFEGAAMIVVFLLAGRWAEAATRYRAGDALRALLTLGAKEATVLDQQGQERVIPAADLQVGDQFLVRPGDKVATDGVIIRGSSALDTSLLTGESVPVDVGPGDEVTGATLNTWGSLVVEATRVGSETTLAQIGRLVTEAQAGKAPVQRLADRVSAVFVPIVIGISIVTLVGWLLAGGSVQAAFTAAVAVLVVACPCALGLATPTALLVGSGRASQLGIIIRNAEILEQTRTVNAATLDKTGTITTGNLAVESVWPEDSGVLALAGSVESHSEHPLARAIAEAARAKTPELAPSTSFTNHAGGGVSALLDGDLVLVGSSRWLARHGVSLPVDLTARHEQAEASGATAVLVARIPNWHESTADMSEQFTPAAAADGDPLIRVNVKVGGMTCASCVNRVERKLRKLPGVDAQVNLATETAAITLRADHSDEELVNAIVGAGYEAEVTGREQLGNTLVAPARTEGKQRTLPDSLPDTQVLGLLVLRDTIKPSAAEAIAELRAEGIEPILLSGDNQRAAEYIAHQVGITRVLAEVLPEEKQREVARLQEEGRVVAMVGDGVNDAAALAQAANQGVGIAMGSGTDAAIAAADITLVNSDLRSVPRAIRISRQTLSTIKGNLFWAFFYNVLAIPLAVAGLLNPMIAAAAMAFSSVFVVLNSLRLRRAG</sequence>
<dbReference type="FunFam" id="2.70.150.10:FF:000002">
    <property type="entry name" value="Copper-transporting ATPase 1, putative"/>
    <property type="match status" value="1"/>
</dbReference>
<dbReference type="InterPro" id="IPR008250">
    <property type="entry name" value="ATPase_P-typ_transduc_dom_A_sf"/>
</dbReference>
<dbReference type="GO" id="GO:0016887">
    <property type="term" value="F:ATP hydrolysis activity"/>
    <property type="evidence" value="ECO:0007669"/>
    <property type="project" value="InterPro"/>
</dbReference>
<evidence type="ECO:0000259" key="14">
    <source>
        <dbReference type="PROSITE" id="PS50846"/>
    </source>
</evidence>
<dbReference type="Gene3D" id="3.40.50.1000">
    <property type="entry name" value="HAD superfamily/HAD-like"/>
    <property type="match status" value="2"/>
</dbReference>
<feature type="transmembrane region" description="Helical" evidence="12">
    <location>
        <begin position="99"/>
        <end position="124"/>
    </location>
</feature>
<feature type="transmembrane region" description="Helical" evidence="12">
    <location>
        <begin position="325"/>
        <end position="352"/>
    </location>
</feature>
<dbReference type="GO" id="GO:0005886">
    <property type="term" value="C:plasma membrane"/>
    <property type="evidence" value="ECO:0007669"/>
    <property type="project" value="UniProtKB-SubCell"/>
</dbReference>
<evidence type="ECO:0000256" key="4">
    <source>
        <dbReference type="ARBA" id="ARBA00022723"/>
    </source>
</evidence>
<dbReference type="PROSITE" id="PS00154">
    <property type="entry name" value="ATPASE_E1_E2"/>
    <property type="match status" value="1"/>
</dbReference>
<feature type="transmembrane region" description="Helical" evidence="12">
    <location>
        <begin position="297"/>
        <end position="319"/>
    </location>
</feature>
<dbReference type="PANTHER" id="PTHR43520">
    <property type="entry name" value="ATP7, ISOFORM B"/>
    <property type="match status" value="1"/>
</dbReference>
<dbReference type="CDD" id="cd00371">
    <property type="entry name" value="HMA"/>
    <property type="match status" value="1"/>
</dbReference>
<evidence type="ECO:0000256" key="2">
    <source>
        <dbReference type="ARBA" id="ARBA00006024"/>
    </source>
</evidence>
<dbReference type="InterPro" id="IPR023299">
    <property type="entry name" value="ATPase_P-typ_cyto_dom_N"/>
</dbReference>
<dbReference type="GO" id="GO:0043682">
    <property type="term" value="F:P-type divalent copper transporter activity"/>
    <property type="evidence" value="ECO:0007669"/>
    <property type="project" value="TreeGrafter"/>
</dbReference>
<name>A0AAU7V750_9ACTO</name>
<dbReference type="RefSeq" id="WP_350258291.1">
    <property type="nucleotide sequence ID" value="NZ_CP138335.1"/>
</dbReference>
<protein>
    <recommendedName>
        <fullName evidence="11">Cation-transporting P-type ATPase B</fullName>
    </recommendedName>
</protein>
<dbReference type="InterPro" id="IPR059000">
    <property type="entry name" value="ATPase_P-type_domA"/>
</dbReference>
<dbReference type="NCBIfam" id="TIGR01525">
    <property type="entry name" value="ATPase-IB_hvy"/>
    <property type="match status" value="1"/>
</dbReference>
<keyword evidence="8 12" id="KW-1133">Transmembrane helix</keyword>
<dbReference type="SFLD" id="SFLDS00003">
    <property type="entry name" value="Haloacid_Dehalogenase"/>
    <property type="match status" value="1"/>
</dbReference>
<evidence type="ECO:0000256" key="1">
    <source>
        <dbReference type="ARBA" id="ARBA00004651"/>
    </source>
</evidence>
<dbReference type="EMBL" id="CP138335">
    <property type="protein sequence ID" value="XBW08091.1"/>
    <property type="molecule type" value="Genomic_DNA"/>
</dbReference>
<feature type="compositionally biased region" description="Basic and acidic residues" evidence="13">
    <location>
        <begin position="15"/>
        <end position="26"/>
    </location>
</feature>
<dbReference type="Pfam" id="PF00122">
    <property type="entry name" value="E1-E2_ATPase"/>
    <property type="match status" value="1"/>
</dbReference>
<dbReference type="SUPFAM" id="SSF55008">
    <property type="entry name" value="HMA, heavy metal-associated domain"/>
    <property type="match status" value="1"/>
</dbReference>
<proteinExistence type="inferred from homology"/>
<dbReference type="KEGG" id="sapp:SAC06_00595"/>
<dbReference type="InterPro" id="IPR036412">
    <property type="entry name" value="HAD-like_sf"/>
</dbReference>
<dbReference type="InterPro" id="IPR027256">
    <property type="entry name" value="P-typ_ATPase_IB"/>
</dbReference>
<dbReference type="InterPro" id="IPR001757">
    <property type="entry name" value="P_typ_ATPase"/>
</dbReference>
<dbReference type="InterPro" id="IPR023214">
    <property type="entry name" value="HAD_sf"/>
</dbReference>
<dbReference type="GO" id="GO:0055070">
    <property type="term" value="P:copper ion homeostasis"/>
    <property type="evidence" value="ECO:0007669"/>
    <property type="project" value="TreeGrafter"/>
</dbReference>
<comment type="catalytic activity">
    <reaction evidence="10">
        <text>ATP + H2O = ADP + phosphate + H(+)</text>
        <dbReference type="Rhea" id="RHEA:13065"/>
        <dbReference type="ChEBI" id="CHEBI:15377"/>
        <dbReference type="ChEBI" id="CHEBI:15378"/>
        <dbReference type="ChEBI" id="CHEBI:30616"/>
        <dbReference type="ChEBI" id="CHEBI:43474"/>
        <dbReference type="ChEBI" id="CHEBI:456216"/>
    </reaction>
</comment>
<evidence type="ECO:0000256" key="11">
    <source>
        <dbReference type="ARBA" id="ARBA00074171"/>
    </source>
</evidence>
<keyword evidence="6 12" id="KW-0067">ATP-binding</keyword>
<evidence type="ECO:0000313" key="15">
    <source>
        <dbReference type="EMBL" id="XBW08091.1"/>
    </source>
</evidence>
<dbReference type="InterPro" id="IPR006121">
    <property type="entry name" value="HMA_dom"/>
</dbReference>
<dbReference type="SFLD" id="SFLDF00027">
    <property type="entry name" value="p-type_atpase"/>
    <property type="match status" value="1"/>
</dbReference>
<evidence type="ECO:0000256" key="10">
    <source>
        <dbReference type="ARBA" id="ARBA00049360"/>
    </source>
</evidence>
<dbReference type="SUPFAM" id="SSF81660">
    <property type="entry name" value="Metal cation-transporting ATPase, ATP-binding domain N"/>
    <property type="match status" value="1"/>
</dbReference>
<dbReference type="InterPro" id="IPR036163">
    <property type="entry name" value="HMA_dom_sf"/>
</dbReference>
<evidence type="ECO:0000256" key="5">
    <source>
        <dbReference type="ARBA" id="ARBA00022741"/>
    </source>
</evidence>
<evidence type="ECO:0000256" key="7">
    <source>
        <dbReference type="ARBA" id="ARBA00022967"/>
    </source>
</evidence>
<keyword evidence="9 12" id="KW-0472">Membrane</keyword>
<organism evidence="15">
    <name type="scientific">Scrofimicrobium appendicitidis</name>
    <dbReference type="NCBI Taxonomy" id="3079930"/>
    <lineage>
        <taxon>Bacteria</taxon>
        <taxon>Bacillati</taxon>
        <taxon>Actinomycetota</taxon>
        <taxon>Actinomycetes</taxon>
        <taxon>Actinomycetales</taxon>
        <taxon>Actinomycetaceae</taxon>
        <taxon>Scrofimicrobium</taxon>
    </lineage>
</organism>
<dbReference type="PROSITE" id="PS01047">
    <property type="entry name" value="HMA_1"/>
    <property type="match status" value="1"/>
</dbReference>
<evidence type="ECO:0000256" key="12">
    <source>
        <dbReference type="RuleBase" id="RU362081"/>
    </source>
</evidence>
<dbReference type="InterPro" id="IPR017969">
    <property type="entry name" value="Heavy-metal-associated_CS"/>
</dbReference>
<dbReference type="AlphaFoldDB" id="A0AAU7V750"/>
<evidence type="ECO:0000256" key="3">
    <source>
        <dbReference type="ARBA" id="ARBA00022692"/>
    </source>
</evidence>
<dbReference type="GO" id="GO:0005507">
    <property type="term" value="F:copper ion binding"/>
    <property type="evidence" value="ECO:0007669"/>
    <property type="project" value="TreeGrafter"/>
</dbReference>
<dbReference type="GO" id="GO:0005524">
    <property type="term" value="F:ATP binding"/>
    <property type="evidence" value="ECO:0007669"/>
    <property type="project" value="UniProtKB-UniRule"/>
</dbReference>
<dbReference type="SFLD" id="SFLDG00002">
    <property type="entry name" value="C1.7:_P-type_atpase_like"/>
    <property type="match status" value="1"/>
</dbReference>
<evidence type="ECO:0000256" key="8">
    <source>
        <dbReference type="ARBA" id="ARBA00022989"/>
    </source>
</evidence>
<dbReference type="InterPro" id="IPR018303">
    <property type="entry name" value="ATPase_P-typ_P_site"/>
</dbReference>
<evidence type="ECO:0000256" key="6">
    <source>
        <dbReference type="ARBA" id="ARBA00022840"/>
    </source>
</evidence>
<evidence type="ECO:0000256" key="13">
    <source>
        <dbReference type="SAM" id="MobiDB-lite"/>
    </source>
</evidence>
<dbReference type="PRINTS" id="PR00119">
    <property type="entry name" value="CATATPASE"/>
</dbReference>
<comment type="similarity">
    <text evidence="2 12">Belongs to the cation transport ATPase (P-type) (TC 3.A.3) family. Type IB subfamily.</text>
</comment>
<dbReference type="CDD" id="cd02094">
    <property type="entry name" value="P-type_ATPase_Cu-like"/>
    <property type="match status" value="1"/>
</dbReference>
<feature type="region of interest" description="Disordered" evidence="13">
    <location>
        <begin position="1"/>
        <end position="26"/>
    </location>
</feature>
<keyword evidence="5 12" id="KW-0547">Nucleotide-binding</keyword>
<dbReference type="SUPFAM" id="SSF81653">
    <property type="entry name" value="Calcium ATPase, transduction domain A"/>
    <property type="match status" value="1"/>
</dbReference>
<dbReference type="Gene3D" id="3.30.70.100">
    <property type="match status" value="1"/>
</dbReference>
<dbReference type="PANTHER" id="PTHR43520:SF8">
    <property type="entry name" value="P-TYPE CU(+) TRANSPORTER"/>
    <property type="match status" value="1"/>
</dbReference>
<gene>
    <name evidence="15" type="ORF">SAC06_00595</name>
</gene>
<feature type="transmembrane region" description="Helical" evidence="12">
    <location>
        <begin position="38"/>
        <end position="56"/>
    </location>
</feature>
<evidence type="ECO:0000256" key="9">
    <source>
        <dbReference type="ARBA" id="ARBA00023136"/>
    </source>
</evidence>
<keyword evidence="12" id="KW-1003">Cell membrane</keyword>
<feature type="domain" description="HMA" evidence="14">
    <location>
        <begin position="522"/>
        <end position="586"/>
    </location>
</feature>
<reference evidence="15" key="1">
    <citation type="submission" date="2023-11" db="EMBL/GenBank/DDBJ databases">
        <title>Scrofimicrobium hongkongense sp. nov., isolated from a patient with peritonitis.</title>
        <authorList>
            <person name="Lao H.Y."/>
            <person name="Wong A.Y.P."/>
            <person name="Ng T.L."/>
            <person name="Wong R.Y.L."/>
            <person name="Yau M.C.Y."/>
            <person name="Lam J.Y.W."/>
            <person name="Siu G.K.H."/>
        </authorList>
    </citation>
    <scope>NUCLEOTIDE SEQUENCE</scope>
    <source>
        <strain evidence="15">R131</strain>
    </source>
</reference>
<dbReference type="Gene3D" id="2.70.150.10">
    <property type="entry name" value="Calcium-transporting ATPase, cytoplasmic transduction domain A"/>
    <property type="match status" value="1"/>
</dbReference>
<feature type="transmembrane region" description="Helical" evidence="12">
    <location>
        <begin position="781"/>
        <end position="799"/>
    </location>
</feature>
<dbReference type="SUPFAM" id="SSF81665">
    <property type="entry name" value="Calcium ATPase, transmembrane domain M"/>
    <property type="match status" value="1"/>
</dbReference>
<dbReference type="PROSITE" id="PS50846">
    <property type="entry name" value="HMA_2"/>
    <property type="match status" value="1"/>
</dbReference>
<dbReference type="Gene3D" id="3.40.1110.10">
    <property type="entry name" value="Calcium-transporting ATPase, cytoplasmic domain N"/>
    <property type="match status" value="1"/>
</dbReference>